<sequence>MQIRRLGLAACFNACFAPGLAQAAAPVVDGKLCGKACRQTFRTVRFSDAPDGAYFQLQECSSLLHQQALYLCWDLHCLEEVRLAEATILNETCIEIWGAYIPPHDVVDGFDDGDIAQFARFDESLDRMHSVDEVVLPTQVWTGIMSFANFPIIWLFGMRNNVVIWLTGWHFGTYNNFHRWVARVATFQAVVHSIGYTILILRKGGTDYFWQMCKMLYWWTGELVSYQTIDSSTLMLILTQATIFMSLLIGFSMLWIRRRQYEIFLIVHIVFSALVLLTMLGHVSIFKGAYDPLWYIPACIWLFDRIVRGLRVVAFSPRFWSATAQITYNGDAHMVRLVVPVSLSFYRIEPGTFYYLMVLNKWNFWESHPFTVASVSRGAHYDVESGDETSPLLRHGPNCSDSIVEDSEKCTQEMTFLIRPYESFTSRLKGYAEERHPEPARVRIAVDGPYGETLPLKHFSKVVFLVGGSGIAVPLSYLQQLTTSSPLPRLIQIHWTIRQPALAVDVLNRELNDALNCDRVKIFVYVTGADGSERSDDAIFRLAEWKSTRMKVEEVLDAALDVAQDGSLAVVASGPGKMADDTRRAVAARIVHTLPRIEYFEESFQW</sequence>
<feature type="chain" id="PRO_5033463784" description="FAD-binding FR-type domain-containing protein" evidence="12">
    <location>
        <begin position="24"/>
        <end position="606"/>
    </location>
</feature>
<dbReference type="FunCoup" id="A0A507AP71">
    <property type="interactions" value="351"/>
</dbReference>
<dbReference type="SFLD" id="SFLDG01168">
    <property type="entry name" value="Ferric_reductase_subgroup_(FRE"/>
    <property type="match status" value="1"/>
</dbReference>
<reference evidence="15 16" key="1">
    <citation type="submission" date="2019-06" db="EMBL/GenBank/DDBJ databases">
        <title>Draft genome sequence of the filamentous fungus Phialemoniopsis curvata isolated from diesel fuel.</title>
        <authorList>
            <person name="Varaljay V.A."/>
            <person name="Lyon W.J."/>
            <person name="Crouch A.L."/>
            <person name="Drake C.E."/>
            <person name="Hollomon J.M."/>
            <person name="Nadeau L.J."/>
            <person name="Nunn H.S."/>
            <person name="Stevenson B.S."/>
            <person name="Bojanowski C.L."/>
            <person name="Crookes-Goodson W.J."/>
        </authorList>
    </citation>
    <scope>NUCLEOTIDE SEQUENCE [LARGE SCALE GENOMIC DNA]</scope>
    <source>
        <strain evidence="15 16">D216</strain>
    </source>
</reference>
<evidence type="ECO:0000313" key="14">
    <source>
        <dbReference type="EMBL" id="TPX09120.1"/>
    </source>
</evidence>
<keyword evidence="5" id="KW-0249">Electron transport</keyword>
<name>A0A507AP71_9PEZI</name>
<dbReference type="GO" id="GO:0000293">
    <property type="term" value="F:ferric-chelate reductase activity"/>
    <property type="evidence" value="ECO:0007669"/>
    <property type="project" value="UniProtKB-ARBA"/>
</dbReference>
<keyword evidence="16" id="KW-1185">Reference proteome</keyword>
<evidence type="ECO:0000256" key="4">
    <source>
        <dbReference type="ARBA" id="ARBA00022692"/>
    </source>
</evidence>
<evidence type="ECO:0000256" key="9">
    <source>
        <dbReference type="ARBA" id="ARBA00023136"/>
    </source>
</evidence>
<dbReference type="STRING" id="1093900.A0A507AP71"/>
<gene>
    <name evidence="14" type="ORF">E0L32_001580</name>
    <name evidence="15" type="ORF">E0L32_001617</name>
</gene>
<dbReference type="Pfam" id="PF01794">
    <property type="entry name" value="Ferric_reduct"/>
    <property type="match status" value="1"/>
</dbReference>
<dbReference type="CDD" id="cd06186">
    <property type="entry name" value="NOX_Duox_like_FAD_NADP"/>
    <property type="match status" value="1"/>
</dbReference>
<dbReference type="InterPro" id="IPR013130">
    <property type="entry name" value="Fe3_Rdtase_TM_dom"/>
</dbReference>
<feature type="domain" description="FAD-binding FR-type" evidence="13">
    <location>
        <begin position="305"/>
        <end position="456"/>
    </location>
</feature>
<dbReference type="OrthoDB" id="167398at2759"/>
<evidence type="ECO:0000256" key="11">
    <source>
        <dbReference type="SAM" id="Phobius"/>
    </source>
</evidence>
<keyword evidence="7" id="KW-0560">Oxidoreductase</keyword>
<keyword evidence="12" id="KW-0732">Signal</keyword>
<evidence type="ECO:0000256" key="7">
    <source>
        <dbReference type="ARBA" id="ARBA00023002"/>
    </source>
</evidence>
<keyword evidence="10" id="KW-0325">Glycoprotein</keyword>
<evidence type="ECO:0000256" key="12">
    <source>
        <dbReference type="SAM" id="SignalP"/>
    </source>
</evidence>
<dbReference type="GO" id="GO:0005886">
    <property type="term" value="C:plasma membrane"/>
    <property type="evidence" value="ECO:0007669"/>
    <property type="project" value="TreeGrafter"/>
</dbReference>
<dbReference type="PANTHER" id="PTHR32361">
    <property type="entry name" value="FERRIC/CUPRIC REDUCTASE TRANSMEMBRANE COMPONENT"/>
    <property type="match status" value="1"/>
</dbReference>
<keyword evidence="3" id="KW-0813">Transport</keyword>
<dbReference type="InterPro" id="IPR039261">
    <property type="entry name" value="FNR_nucleotide-bd"/>
</dbReference>
<keyword evidence="9 11" id="KW-0472">Membrane</keyword>
<dbReference type="Pfam" id="PF08030">
    <property type="entry name" value="NAD_binding_6"/>
    <property type="match status" value="1"/>
</dbReference>
<comment type="similarity">
    <text evidence="2">Belongs to the ferric reductase (FRE) family.</text>
</comment>
<protein>
    <recommendedName>
        <fullName evidence="13">FAD-binding FR-type domain-containing protein</fullName>
    </recommendedName>
</protein>
<dbReference type="EMBL" id="SKBQ01000006">
    <property type="protein sequence ID" value="TPX09120.1"/>
    <property type="molecule type" value="Genomic_DNA"/>
</dbReference>
<dbReference type="SUPFAM" id="SSF52343">
    <property type="entry name" value="Ferredoxin reductase-like, C-terminal NADP-linked domain"/>
    <property type="match status" value="1"/>
</dbReference>
<dbReference type="Pfam" id="PF08022">
    <property type="entry name" value="FAD_binding_8"/>
    <property type="match status" value="1"/>
</dbReference>
<dbReference type="RefSeq" id="XP_030990831.1">
    <property type="nucleotide sequence ID" value="XM_031135674.1"/>
</dbReference>
<dbReference type="Gene3D" id="3.40.50.80">
    <property type="entry name" value="Nucleotide-binding domain of ferredoxin-NADP reductase (FNR) module"/>
    <property type="match status" value="1"/>
</dbReference>
<dbReference type="GeneID" id="41969027"/>
<dbReference type="SFLD" id="SFLDS00052">
    <property type="entry name" value="Ferric_Reductase_Domain"/>
    <property type="match status" value="1"/>
</dbReference>
<dbReference type="InterPro" id="IPR051410">
    <property type="entry name" value="Ferric/Cupric_Reductase"/>
</dbReference>
<keyword evidence="6 11" id="KW-1133">Transmembrane helix</keyword>
<dbReference type="Proteomes" id="UP000319257">
    <property type="component" value="Unassembled WGS sequence"/>
</dbReference>
<dbReference type="PANTHER" id="PTHR32361:SF9">
    <property type="entry name" value="FERRIC REDUCTASE TRANSMEMBRANE COMPONENT 3-RELATED"/>
    <property type="match status" value="1"/>
</dbReference>
<evidence type="ECO:0000256" key="5">
    <source>
        <dbReference type="ARBA" id="ARBA00022982"/>
    </source>
</evidence>
<evidence type="ECO:0000256" key="6">
    <source>
        <dbReference type="ARBA" id="ARBA00022989"/>
    </source>
</evidence>
<dbReference type="PROSITE" id="PS51384">
    <property type="entry name" value="FAD_FR"/>
    <property type="match status" value="1"/>
</dbReference>
<evidence type="ECO:0000259" key="13">
    <source>
        <dbReference type="PROSITE" id="PS51384"/>
    </source>
</evidence>
<evidence type="ECO:0000256" key="3">
    <source>
        <dbReference type="ARBA" id="ARBA00022448"/>
    </source>
</evidence>
<dbReference type="GO" id="GO:0006879">
    <property type="term" value="P:intracellular iron ion homeostasis"/>
    <property type="evidence" value="ECO:0007669"/>
    <property type="project" value="TreeGrafter"/>
</dbReference>
<feature type="transmembrane region" description="Helical" evidence="11">
    <location>
        <begin position="263"/>
        <end position="286"/>
    </location>
</feature>
<dbReference type="GO" id="GO:0015677">
    <property type="term" value="P:copper ion import"/>
    <property type="evidence" value="ECO:0007669"/>
    <property type="project" value="TreeGrafter"/>
</dbReference>
<accession>A0A507AP71</accession>
<dbReference type="InterPro" id="IPR017927">
    <property type="entry name" value="FAD-bd_FR_type"/>
</dbReference>
<evidence type="ECO:0000256" key="1">
    <source>
        <dbReference type="ARBA" id="ARBA00004141"/>
    </source>
</evidence>
<evidence type="ECO:0000256" key="2">
    <source>
        <dbReference type="ARBA" id="ARBA00006278"/>
    </source>
</evidence>
<comment type="caution">
    <text evidence="15">The sequence shown here is derived from an EMBL/GenBank/DDBJ whole genome shotgun (WGS) entry which is preliminary data.</text>
</comment>
<evidence type="ECO:0000256" key="10">
    <source>
        <dbReference type="ARBA" id="ARBA00023180"/>
    </source>
</evidence>
<keyword evidence="4 11" id="KW-0812">Transmembrane</keyword>
<dbReference type="GO" id="GO:0006826">
    <property type="term" value="P:iron ion transport"/>
    <property type="evidence" value="ECO:0007669"/>
    <property type="project" value="TreeGrafter"/>
</dbReference>
<evidence type="ECO:0000313" key="16">
    <source>
        <dbReference type="Proteomes" id="UP000319257"/>
    </source>
</evidence>
<dbReference type="InterPro" id="IPR013121">
    <property type="entry name" value="Fe_red_NAD-bd_6"/>
</dbReference>
<dbReference type="EMBL" id="SKBQ01000006">
    <property type="protein sequence ID" value="TPX09157.1"/>
    <property type="molecule type" value="Genomic_DNA"/>
</dbReference>
<evidence type="ECO:0000313" key="15">
    <source>
        <dbReference type="EMBL" id="TPX09157.1"/>
    </source>
</evidence>
<organism evidence="15 16">
    <name type="scientific">Thyridium curvatum</name>
    <dbReference type="NCBI Taxonomy" id="1093900"/>
    <lineage>
        <taxon>Eukaryota</taxon>
        <taxon>Fungi</taxon>
        <taxon>Dikarya</taxon>
        <taxon>Ascomycota</taxon>
        <taxon>Pezizomycotina</taxon>
        <taxon>Sordariomycetes</taxon>
        <taxon>Sordariomycetidae</taxon>
        <taxon>Thyridiales</taxon>
        <taxon>Thyridiaceae</taxon>
        <taxon>Thyridium</taxon>
    </lineage>
</organism>
<dbReference type="AlphaFoldDB" id="A0A507AP71"/>
<dbReference type="InParanoid" id="A0A507AP71"/>
<keyword evidence="8" id="KW-0406">Ion transport</keyword>
<dbReference type="InterPro" id="IPR013112">
    <property type="entry name" value="FAD-bd_8"/>
</dbReference>
<comment type="subcellular location">
    <subcellularLocation>
        <location evidence="1">Membrane</location>
        <topology evidence="1">Multi-pass membrane protein</topology>
    </subcellularLocation>
</comment>
<feature type="signal peptide" evidence="12">
    <location>
        <begin position="1"/>
        <end position="23"/>
    </location>
</feature>
<evidence type="ECO:0000256" key="8">
    <source>
        <dbReference type="ARBA" id="ARBA00023065"/>
    </source>
</evidence>
<proteinExistence type="inferred from homology"/>
<feature type="transmembrane region" description="Helical" evidence="11">
    <location>
        <begin position="234"/>
        <end position="256"/>
    </location>
</feature>